<dbReference type="Pfam" id="PF02518">
    <property type="entry name" value="HATPase_c"/>
    <property type="match status" value="1"/>
</dbReference>
<keyword evidence="6" id="KW-0902">Two-component regulatory system</keyword>
<dbReference type="SMART" id="SM00448">
    <property type="entry name" value="REC"/>
    <property type="match status" value="1"/>
</dbReference>
<dbReference type="PRINTS" id="PR00344">
    <property type="entry name" value="BCTRLSENSOR"/>
</dbReference>
<feature type="domain" description="Histidine kinase" evidence="9">
    <location>
        <begin position="64"/>
        <end position="285"/>
    </location>
</feature>
<evidence type="ECO:0000256" key="8">
    <source>
        <dbReference type="SAM" id="MobiDB-lite"/>
    </source>
</evidence>
<keyword evidence="4" id="KW-0808">Transferase</keyword>
<feature type="compositionally biased region" description="Basic residues" evidence="8">
    <location>
        <begin position="16"/>
        <end position="28"/>
    </location>
</feature>
<dbReference type="InterPro" id="IPR036097">
    <property type="entry name" value="HisK_dim/P_sf"/>
</dbReference>
<dbReference type="PROSITE" id="PS50110">
    <property type="entry name" value="RESPONSE_REGULATORY"/>
    <property type="match status" value="1"/>
</dbReference>
<reference evidence="11 12" key="1">
    <citation type="submission" date="2012-04" db="EMBL/GenBank/DDBJ databases">
        <title>The Genome Sequence of Afipia broomeae ATCC 49717.</title>
        <authorList>
            <consortium name="The Broad Institute Genome Sequencing Platform"/>
            <person name="Earl A."/>
            <person name="Ward D."/>
            <person name="Feldgarden M."/>
            <person name="Gevers D."/>
            <person name="Huys G."/>
            <person name="Walker B."/>
            <person name="Young S.K."/>
            <person name="Zeng Q."/>
            <person name="Gargeya S."/>
            <person name="Fitzgerald M."/>
            <person name="Haas B."/>
            <person name="Abouelleil A."/>
            <person name="Alvarado L."/>
            <person name="Arachchi H.M."/>
            <person name="Berlin A."/>
            <person name="Chapman S.B."/>
            <person name="Goldberg J."/>
            <person name="Griggs A."/>
            <person name="Gujja S."/>
            <person name="Hansen M."/>
            <person name="Howarth C."/>
            <person name="Imamovic A."/>
            <person name="Larimer J."/>
            <person name="McCowen C."/>
            <person name="Montmayeur A."/>
            <person name="Murphy C."/>
            <person name="Neiman D."/>
            <person name="Pearson M."/>
            <person name="Priest M."/>
            <person name="Roberts A."/>
            <person name="Saif S."/>
            <person name="Shea T."/>
            <person name="Sisk P."/>
            <person name="Sykes S."/>
            <person name="Wortman J."/>
            <person name="Nusbaum C."/>
            <person name="Birren B."/>
        </authorList>
    </citation>
    <scope>NUCLEOTIDE SEQUENCE [LARGE SCALE GENOMIC DNA]</scope>
    <source>
        <strain evidence="11 12">ATCC 49717</strain>
    </source>
</reference>
<dbReference type="SUPFAM" id="SSF55874">
    <property type="entry name" value="ATPase domain of HSP90 chaperone/DNA topoisomerase II/histidine kinase"/>
    <property type="match status" value="1"/>
</dbReference>
<dbReference type="PANTHER" id="PTHR43047">
    <property type="entry name" value="TWO-COMPONENT HISTIDINE PROTEIN KINASE"/>
    <property type="match status" value="1"/>
</dbReference>
<dbReference type="InterPro" id="IPR003594">
    <property type="entry name" value="HATPase_dom"/>
</dbReference>
<dbReference type="InterPro" id="IPR004358">
    <property type="entry name" value="Sig_transdc_His_kin-like_C"/>
</dbReference>
<dbReference type="InterPro" id="IPR011006">
    <property type="entry name" value="CheY-like_superfamily"/>
</dbReference>
<dbReference type="InterPro" id="IPR036890">
    <property type="entry name" value="HATPase_C_sf"/>
</dbReference>
<evidence type="ECO:0000256" key="6">
    <source>
        <dbReference type="ARBA" id="ARBA00023012"/>
    </source>
</evidence>
<dbReference type="EMBL" id="AGWX01000001">
    <property type="protein sequence ID" value="EKS41000.1"/>
    <property type="molecule type" value="Genomic_DNA"/>
</dbReference>
<feature type="modified residue" description="4-aspartylphosphate" evidence="7">
    <location>
        <position position="355"/>
    </location>
</feature>
<comment type="caution">
    <text evidence="11">The sequence shown here is derived from an EMBL/GenBank/DDBJ whole genome shotgun (WGS) entry which is preliminary data.</text>
</comment>
<dbReference type="GO" id="GO:0000155">
    <property type="term" value="F:phosphorelay sensor kinase activity"/>
    <property type="evidence" value="ECO:0007669"/>
    <property type="project" value="InterPro"/>
</dbReference>
<dbReference type="Pfam" id="PF00072">
    <property type="entry name" value="Response_reg"/>
    <property type="match status" value="1"/>
</dbReference>
<organism evidence="11 12">
    <name type="scientific">Afipia broomeae ATCC 49717</name>
    <dbReference type="NCBI Taxonomy" id="883078"/>
    <lineage>
        <taxon>Bacteria</taxon>
        <taxon>Pseudomonadati</taxon>
        <taxon>Pseudomonadota</taxon>
        <taxon>Alphaproteobacteria</taxon>
        <taxon>Hyphomicrobiales</taxon>
        <taxon>Nitrobacteraceae</taxon>
        <taxon>Afipia</taxon>
    </lineage>
</organism>
<dbReference type="SMART" id="SM00387">
    <property type="entry name" value="HATPase_c"/>
    <property type="match status" value="1"/>
</dbReference>
<dbReference type="Gene3D" id="3.30.565.10">
    <property type="entry name" value="Histidine kinase-like ATPase, C-terminal domain"/>
    <property type="match status" value="1"/>
</dbReference>
<dbReference type="SMART" id="SM00388">
    <property type="entry name" value="HisKA"/>
    <property type="match status" value="1"/>
</dbReference>
<protein>
    <recommendedName>
        <fullName evidence="2">histidine kinase</fullName>
        <ecNumber evidence="2">2.7.13.3</ecNumber>
    </recommendedName>
</protein>
<dbReference type="Gene3D" id="3.40.50.2300">
    <property type="match status" value="1"/>
</dbReference>
<evidence type="ECO:0000256" key="4">
    <source>
        <dbReference type="ARBA" id="ARBA00022679"/>
    </source>
</evidence>
<keyword evidence="3 7" id="KW-0597">Phosphoprotein</keyword>
<dbReference type="Pfam" id="PF00512">
    <property type="entry name" value="HisKA"/>
    <property type="match status" value="1"/>
</dbReference>
<evidence type="ECO:0000256" key="1">
    <source>
        <dbReference type="ARBA" id="ARBA00000085"/>
    </source>
</evidence>
<dbReference type="PATRIC" id="fig|883078.3.peg.90"/>
<proteinExistence type="predicted"/>
<dbReference type="PROSITE" id="PS50109">
    <property type="entry name" value="HIS_KIN"/>
    <property type="match status" value="1"/>
</dbReference>
<evidence type="ECO:0000313" key="12">
    <source>
        <dbReference type="Proteomes" id="UP000001096"/>
    </source>
</evidence>
<evidence type="ECO:0000256" key="7">
    <source>
        <dbReference type="PROSITE-ProRule" id="PRU00169"/>
    </source>
</evidence>
<dbReference type="CDD" id="cd17546">
    <property type="entry name" value="REC_hyHK_CKI1_RcsC-like"/>
    <property type="match status" value="1"/>
</dbReference>
<evidence type="ECO:0000313" key="11">
    <source>
        <dbReference type="EMBL" id="EKS41000.1"/>
    </source>
</evidence>
<evidence type="ECO:0000256" key="3">
    <source>
        <dbReference type="ARBA" id="ARBA00022553"/>
    </source>
</evidence>
<dbReference type="Proteomes" id="UP000001096">
    <property type="component" value="Unassembled WGS sequence"/>
</dbReference>
<dbReference type="CDD" id="cd00082">
    <property type="entry name" value="HisKA"/>
    <property type="match status" value="1"/>
</dbReference>
<comment type="catalytic activity">
    <reaction evidence="1">
        <text>ATP + protein L-histidine = ADP + protein N-phospho-L-histidine.</text>
        <dbReference type="EC" id="2.7.13.3"/>
    </reaction>
</comment>
<evidence type="ECO:0000259" key="9">
    <source>
        <dbReference type="PROSITE" id="PS50109"/>
    </source>
</evidence>
<feature type="domain" description="Response regulatory" evidence="10">
    <location>
        <begin position="306"/>
        <end position="421"/>
    </location>
</feature>
<evidence type="ECO:0000256" key="2">
    <source>
        <dbReference type="ARBA" id="ARBA00012438"/>
    </source>
</evidence>
<dbReference type="AlphaFoldDB" id="K8PNC1"/>
<dbReference type="InterPro" id="IPR005467">
    <property type="entry name" value="His_kinase_dom"/>
</dbReference>
<dbReference type="eggNOG" id="COG0784">
    <property type="taxonomic scope" value="Bacteria"/>
</dbReference>
<accession>K8PNC1</accession>
<name>K8PNC1_9BRAD</name>
<dbReference type="HOGENOM" id="CLU_000445_114_15_5"/>
<dbReference type="SUPFAM" id="SSF52172">
    <property type="entry name" value="CheY-like"/>
    <property type="match status" value="1"/>
</dbReference>
<dbReference type="EC" id="2.7.13.3" evidence="2"/>
<sequence>MAAKSRVKRSLESRVKRGAKTPARKTRGAKPVASKKAAVKKAAAKRRVKQPASESRIVETALAAFAHEVRTPLTGILAISSLLATSELGERERRWVDTIKVGAEHLAALATLFVDAARHDTTGLAVRQDFFDLQALSRAMGDSLAGRAAAKGLQSQVEIAAKLPVFVTGDPVRLRAALENLIDNAVKFTQQGTVALDVSASAGPGDRLDVTFSVSDSGIGLSLAEIKRLFKPFSQANVSIASRFGGAGLGLSSVKQLARAMGGDITASQRAGGGMTFVLTVALKRAKALKPPAPGSDVPRASRGLRILSIEDNPFGRVVLNAILTELGHQTEFIGRGEAAPERIAQGDFDAVLMDMVLPGIDGVEAIRRVRALEGRCGRIAIIGVSGRADDEQASLAAGADAFLTKPVSPRALATALLQATQRSAT</sequence>
<feature type="region of interest" description="Disordered" evidence="8">
    <location>
        <begin position="1"/>
        <end position="41"/>
    </location>
</feature>
<dbReference type="InterPro" id="IPR003661">
    <property type="entry name" value="HisK_dim/P_dom"/>
</dbReference>
<evidence type="ECO:0000256" key="5">
    <source>
        <dbReference type="ARBA" id="ARBA00022777"/>
    </source>
</evidence>
<dbReference type="InterPro" id="IPR001789">
    <property type="entry name" value="Sig_transdc_resp-reg_receiver"/>
</dbReference>
<dbReference type="Gene3D" id="1.10.287.130">
    <property type="match status" value="1"/>
</dbReference>
<keyword evidence="5" id="KW-0418">Kinase</keyword>
<dbReference type="FunFam" id="3.30.565.10:FF:000010">
    <property type="entry name" value="Sensor histidine kinase RcsC"/>
    <property type="match status" value="1"/>
</dbReference>
<dbReference type="eggNOG" id="COG0642">
    <property type="taxonomic scope" value="Bacteria"/>
</dbReference>
<dbReference type="SUPFAM" id="SSF47384">
    <property type="entry name" value="Homodimeric domain of signal transducing histidine kinase"/>
    <property type="match status" value="1"/>
</dbReference>
<gene>
    <name evidence="11" type="ORF">HMPREF9695_00092</name>
</gene>
<evidence type="ECO:0000259" key="10">
    <source>
        <dbReference type="PROSITE" id="PS50110"/>
    </source>
</evidence>
<dbReference type="RefSeq" id="WP_006018789.1">
    <property type="nucleotide sequence ID" value="NZ_KB375282.1"/>
</dbReference>
<keyword evidence="12" id="KW-1185">Reference proteome</keyword>